<reference evidence="2 3" key="1">
    <citation type="journal article" date="2012" name="Genome Biol.">
        <title>Sequencing three crocodilian genomes to illuminate the evolution of archosaurs and amniotes.</title>
        <authorList>
            <person name="St John J.A."/>
            <person name="Braun E.L."/>
            <person name="Isberg S.R."/>
            <person name="Miles L.G."/>
            <person name="Chong A.Y."/>
            <person name="Gongora J."/>
            <person name="Dalzell P."/>
            <person name="Moran C."/>
            <person name="Bed'hom B."/>
            <person name="Abzhanov A."/>
            <person name="Burgess S.C."/>
            <person name="Cooksey A.M."/>
            <person name="Castoe T.A."/>
            <person name="Crawford N.G."/>
            <person name="Densmore L.D."/>
            <person name="Drew J.C."/>
            <person name="Edwards S.V."/>
            <person name="Faircloth B.C."/>
            <person name="Fujita M.K."/>
            <person name="Greenwold M.J."/>
            <person name="Hoffmann F.G."/>
            <person name="Howard J.M."/>
            <person name="Iguchi T."/>
            <person name="Janes D.E."/>
            <person name="Khan S.Y."/>
            <person name="Kohno S."/>
            <person name="de Koning A.J."/>
            <person name="Lance S.L."/>
            <person name="McCarthy F.M."/>
            <person name="McCormack J.E."/>
            <person name="Merchant M.E."/>
            <person name="Peterson D.G."/>
            <person name="Pollock D.D."/>
            <person name="Pourmand N."/>
            <person name="Raney B.J."/>
            <person name="Roessler K.A."/>
            <person name="Sanford J.R."/>
            <person name="Sawyer R.H."/>
            <person name="Schmidt C.J."/>
            <person name="Triplett E.W."/>
            <person name="Tuberville T.D."/>
            <person name="Venegas-Anaya M."/>
            <person name="Howard J.T."/>
            <person name="Jarvis E.D."/>
            <person name="Guillette L.J.Jr."/>
            <person name="Glenn T.C."/>
            <person name="Green R.E."/>
            <person name="Ray D.A."/>
        </authorList>
    </citation>
    <scope>NUCLEOTIDE SEQUENCE [LARGE SCALE GENOMIC DNA]</scope>
    <source>
        <strain evidence="2">KSC_2009_1</strain>
    </source>
</reference>
<evidence type="ECO:0000313" key="3">
    <source>
        <dbReference type="Proteomes" id="UP000050525"/>
    </source>
</evidence>
<evidence type="ECO:0000256" key="1">
    <source>
        <dbReference type="SAM" id="MobiDB-lite"/>
    </source>
</evidence>
<gene>
    <name evidence="2" type="ORF">Y1Q_0014514</name>
</gene>
<keyword evidence="3" id="KW-1185">Reference proteome</keyword>
<protein>
    <submittedName>
        <fullName evidence="2">Uncharacterized protein</fullName>
    </submittedName>
</protein>
<dbReference type="Proteomes" id="UP000050525">
    <property type="component" value="Unassembled WGS sequence"/>
</dbReference>
<accession>A0A151PCY9</accession>
<dbReference type="AlphaFoldDB" id="A0A151PCY9"/>
<feature type="compositionally biased region" description="Basic and acidic residues" evidence="1">
    <location>
        <begin position="1"/>
        <end position="14"/>
    </location>
</feature>
<name>A0A151PCY9_ALLMI</name>
<feature type="region of interest" description="Disordered" evidence="1">
    <location>
        <begin position="1"/>
        <end position="23"/>
    </location>
</feature>
<proteinExistence type="predicted"/>
<organism evidence="2 3">
    <name type="scientific">Alligator mississippiensis</name>
    <name type="common">American alligator</name>
    <dbReference type="NCBI Taxonomy" id="8496"/>
    <lineage>
        <taxon>Eukaryota</taxon>
        <taxon>Metazoa</taxon>
        <taxon>Chordata</taxon>
        <taxon>Craniata</taxon>
        <taxon>Vertebrata</taxon>
        <taxon>Euteleostomi</taxon>
        <taxon>Archelosauria</taxon>
        <taxon>Archosauria</taxon>
        <taxon>Crocodylia</taxon>
        <taxon>Alligatoridae</taxon>
        <taxon>Alligatorinae</taxon>
        <taxon>Alligator</taxon>
    </lineage>
</organism>
<dbReference type="EMBL" id="AKHW03000487">
    <property type="protein sequence ID" value="KYO46951.1"/>
    <property type="molecule type" value="Genomic_DNA"/>
</dbReference>
<evidence type="ECO:0000313" key="2">
    <source>
        <dbReference type="EMBL" id="KYO46951.1"/>
    </source>
</evidence>
<sequence length="70" mass="8341">MRVWKLLEKRKSSKEPTQCKNQRNNQVLHKQMEKPLPCLRPSRFCDSISLSGLYHRTVASSTYMTWMRVT</sequence>
<comment type="caution">
    <text evidence="2">The sequence shown here is derived from an EMBL/GenBank/DDBJ whole genome shotgun (WGS) entry which is preliminary data.</text>
</comment>